<reference evidence="1" key="1">
    <citation type="journal article" date="2020" name="Nature">
        <title>Giant virus diversity and host interactions through global metagenomics.</title>
        <authorList>
            <person name="Schulz F."/>
            <person name="Roux S."/>
            <person name="Paez-Espino D."/>
            <person name="Jungbluth S."/>
            <person name="Walsh D.A."/>
            <person name="Denef V.J."/>
            <person name="McMahon K.D."/>
            <person name="Konstantinidis K.T."/>
            <person name="Eloe-Fadrosh E.A."/>
            <person name="Kyrpides N.C."/>
            <person name="Woyke T."/>
        </authorList>
    </citation>
    <scope>NUCLEOTIDE SEQUENCE</scope>
    <source>
        <strain evidence="1">GVMAG-M-3300009182-78</strain>
    </source>
</reference>
<dbReference type="EMBL" id="MN739042">
    <property type="protein sequence ID" value="QHS85203.1"/>
    <property type="molecule type" value="Genomic_DNA"/>
</dbReference>
<sequence length="148" mass="18084">MAYLHHYQFIEKENQKIIGNTYLIRKQYFYGNRMQTTVFIAKLIDIKYNKDITHNHSLIHYYYFDYCYEIYNNAMLLSEHYKIPYTVSYVPDCSHINLFPTQFYKKIPICASLRKEIHTYSFKKVKNEFEKKTRIPESLLTCLIEEYL</sequence>
<evidence type="ECO:0000313" key="1">
    <source>
        <dbReference type="EMBL" id="QHS85203.1"/>
    </source>
</evidence>
<proteinExistence type="predicted"/>
<dbReference type="AlphaFoldDB" id="A0A6C0B167"/>
<protein>
    <submittedName>
        <fullName evidence="1">Uncharacterized protein</fullName>
    </submittedName>
</protein>
<accession>A0A6C0B167</accession>
<organism evidence="1">
    <name type="scientific">viral metagenome</name>
    <dbReference type="NCBI Taxonomy" id="1070528"/>
    <lineage>
        <taxon>unclassified sequences</taxon>
        <taxon>metagenomes</taxon>
        <taxon>organismal metagenomes</taxon>
    </lineage>
</organism>
<name>A0A6C0B167_9ZZZZ</name>